<proteinExistence type="predicted"/>
<dbReference type="PANTHER" id="PTHR28094">
    <property type="entry name" value="MEIOTICALLY UP-REGULATED GENE 113 PROTEIN"/>
    <property type="match status" value="1"/>
</dbReference>
<sequence>MLGSPTSWMTLATVKFIVTAIKALSIFDRCSKIYTFHIVEDDKSECLSKPHIWYDGVDVNHSHHVERLVHLELMAHEYERVIKCCPDCGKRHQEIFCLPHADAWETIIKPLIEKINAEVENGV</sequence>
<evidence type="ECO:0000313" key="4">
    <source>
        <dbReference type="Proteomes" id="UP000054988"/>
    </source>
</evidence>
<gene>
    <name evidence="3" type="ORF">WG66_19961</name>
</gene>
<dbReference type="Pfam" id="PF10544">
    <property type="entry name" value="T5orf172"/>
    <property type="match status" value="1"/>
</dbReference>
<feature type="domain" description="Bacteriophage T5 Orf172 DNA-binding" evidence="2">
    <location>
        <begin position="47"/>
        <end position="106"/>
    </location>
</feature>
<comment type="caution">
    <text evidence="3">The sequence shown here is derived from an EMBL/GenBank/DDBJ whole genome shotgun (WGS) entry which is preliminary data.</text>
</comment>
<dbReference type="AlphaFoldDB" id="A0A0W0ETR0"/>
<keyword evidence="1" id="KW-0732">Signal</keyword>
<reference evidence="3 4" key="1">
    <citation type="submission" date="2015-12" db="EMBL/GenBank/DDBJ databases">
        <title>Draft genome sequence of Moniliophthora roreri, the causal agent of frosty pod rot of cacao.</title>
        <authorList>
            <person name="Aime M.C."/>
            <person name="Diaz-Valderrama J.R."/>
            <person name="Kijpornyongpan T."/>
            <person name="Phillips-Mora W."/>
        </authorList>
    </citation>
    <scope>NUCLEOTIDE SEQUENCE [LARGE SCALE GENOMIC DNA]</scope>
    <source>
        <strain evidence="3 4">MCA 2952</strain>
    </source>
</reference>
<evidence type="ECO:0000256" key="1">
    <source>
        <dbReference type="SAM" id="SignalP"/>
    </source>
</evidence>
<dbReference type="PANTHER" id="PTHR28094:SF1">
    <property type="entry name" value="MEIOTICALLY UP-REGULATED GENE 113 PROTEIN"/>
    <property type="match status" value="1"/>
</dbReference>
<evidence type="ECO:0000313" key="3">
    <source>
        <dbReference type="EMBL" id="KTB27466.1"/>
    </source>
</evidence>
<evidence type="ECO:0000259" key="2">
    <source>
        <dbReference type="Pfam" id="PF10544"/>
    </source>
</evidence>
<feature type="signal peptide" evidence="1">
    <location>
        <begin position="1"/>
        <end position="23"/>
    </location>
</feature>
<dbReference type="EMBL" id="LATX01002551">
    <property type="protein sequence ID" value="KTB27466.1"/>
    <property type="molecule type" value="Genomic_DNA"/>
</dbReference>
<protein>
    <recommendedName>
        <fullName evidence="2">Bacteriophage T5 Orf172 DNA-binding domain-containing protein</fullName>
    </recommendedName>
</protein>
<organism evidence="3 4">
    <name type="scientific">Moniliophthora roreri</name>
    <name type="common">Frosty pod rot fungus</name>
    <name type="synonym">Monilia roreri</name>
    <dbReference type="NCBI Taxonomy" id="221103"/>
    <lineage>
        <taxon>Eukaryota</taxon>
        <taxon>Fungi</taxon>
        <taxon>Dikarya</taxon>
        <taxon>Basidiomycota</taxon>
        <taxon>Agaricomycotina</taxon>
        <taxon>Agaricomycetes</taxon>
        <taxon>Agaricomycetidae</taxon>
        <taxon>Agaricales</taxon>
        <taxon>Marasmiineae</taxon>
        <taxon>Marasmiaceae</taxon>
        <taxon>Moniliophthora</taxon>
    </lineage>
</organism>
<dbReference type="InterPro" id="IPR018306">
    <property type="entry name" value="Phage_T5_Orf172_DNA-bd"/>
</dbReference>
<dbReference type="InterPro" id="IPR053006">
    <property type="entry name" value="Meiosis_regulatory"/>
</dbReference>
<name>A0A0W0ETR0_MONRR</name>
<accession>A0A0W0ETR0</accession>
<feature type="chain" id="PRO_5006901143" description="Bacteriophage T5 Orf172 DNA-binding domain-containing protein" evidence="1">
    <location>
        <begin position="24"/>
        <end position="123"/>
    </location>
</feature>
<dbReference type="Proteomes" id="UP000054988">
    <property type="component" value="Unassembled WGS sequence"/>
</dbReference>